<dbReference type="GeneID" id="28849166"/>
<comment type="caution">
    <text evidence="4">The sequence shown here is derived from an EMBL/GenBank/DDBJ whole genome shotgun (WGS) entry which is preliminary data.</text>
</comment>
<dbReference type="AlphaFoldDB" id="A0A179FHW5"/>
<feature type="domain" description="Spindle pole body-associated protein cut12" evidence="3">
    <location>
        <begin position="111"/>
        <end position="241"/>
    </location>
</feature>
<accession>A0A179FHW5</accession>
<dbReference type="Pfam" id="PF11500">
    <property type="entry name" value="Cut12"/>
    <property type="match status" value="1"/>
</dbReference>
<dbReference type="EMBL" id="LSBJ02000005">
    <property type="protein sequence ID" value="OAQ64870.1"/>
    <property type="molecule type" value="Genomic_DNA"/>
</dbReference>
<feature type="coiled-coil region" evidence="1">
    <location>
        <begin position="202"/>
        <end position="229"/>
    </location>
</feature>
<evidence type="ECO:0000256" key="2">
    <source>
        <dbReference type="SAM" id="MobiDB-lite"/>
    </source>
</evidence>
<evidence type="ECO:0000313" key="5">
    <source>
        <dbReference type="Proteomes" id="UP000078397"/>
    </source>
</evidence>
<feature type="compositionally biased region" description="Low complexity" evidence="2">
    <location>
        <begin position="13"/>
        <end position="31"/>
    </location>
</feature>
<feature type="region of interest" description="Disordered" evidence="2">
    <location>
        <begin position="588"/>
        <end position="610"/>
    </location>
</feature>
<dbReference type="STRING" id="1380566.A0A179FHW5"/>
<keyword evidence="1" id="KW-0175">Coiled coil</keyword>
<evidence type="ECO:0000256" key="1">
    <source>
        <dbReference type="SAM" id="Coils"/>
    </source>
</evidence>
<feature type="region of interest" description="Disordered" evidence="2">
    <location>
        <begin position="426"/>
        <end position="474"/>
    </location>
</feature>
<dbReference type="Proteomes" id="UP000078397">
    <property type="component" value="Unassembled WGS sequence"/>
</dbReference>
<gene>
    <name evidence="4" type="ORF">VFPPC_06076</name>
</gene>
<dbReference type="RefSeq" id="XP_018142184.1">
    <property type="nucleotide sequence ID" value="XM_018285172.1"/>
</dbReference>
<feature type="compositionally biased region" description="Acidic residues" evidence="2">
    <location>
        <begin position="142"/>
        <end position="152"/>
    </location>
</feature>
<feature type="compositionally biased region" description="Polar residues" evidence="2">
    <location>
        <begin position="589"/>
        <end position="605"/>
    </location>
</feature>
<sequence>MLGWMLKRGDNAPDTGDGDTTQIDQPDTPAPVFAARAFKSALFGTPSKRNEDRRSTRGAASRRPTTATRQSSETPSKPQGILLTPGTGTSKRKRVSFGHDVPGGSTTNLTKITEQDESTETQRPKISADAKAQNNARPEQTVSDDEWEEEEDYSNHDVTIDLNEPHSQSGRYWKEEFLKYHQEAKAEMEKLLKYKQLAKSYAQQKDAEAIELAERLRDEQQRVIKMEKRIAENASQIVTQHGHRPGEDQTEMLTKLSKQTALAAQYRHRVQELEGQMEDLLTQRDNMAANDTPRRRYAPSPSISATQKQLTETRRELRRARSQLKELDSLRDEVFTLKTQLKKAELKLVVNEKEEARASNGPRAQELRTLLKAAKEDSRRKDEELRQLRNDFEAFRKESEVHEADTKAVLERAHTKIADLKKEVKSLKSAGSGQPRPHSWQPQTTGDDMIKESKSDEPIRDKAERAERRSLDEPRNMLKRTQPRTLREKFVEDAALAPKSEPANMAAQDTLGKPKWQPFIPRSPRNRAYVAEDAVNRRVQIGKTKDIVAPELPALARIANHGQNAWASGANGQVDLLSDRFARLGGPDPNTQINSSLVGNTSKSTLPPERRAAALARIEKRMAEKKRLRNRNGAYGKENVRP</sequence>
<feature type="region of interest" description="Disordered" evidence="2">
    <location>
        <begin position="290"/>
        <end position="312"/>
    </location>
</feature>
<dbReference type="InterPro" id="IPR021589">
    <property type="entry name" value="Cut12"/>
</dbReference>
<keyword evidence="5" id="KW-1185">Reference proteome</keyword>
<feature type="compositionally biased region" description="Basic and acidic residues" evidence="2">
    <location>
        <begin position="448"/>
        <end position="474"/>
    </location>
</feature>
<feature type="region of interest" description="Disordered" evidence="2">
    <location>
        <begin position="1"/>
        <end position="165"/>
    </location>
</feature>
<organism evidence="4 5">
    <name type="scientific">Pochonia chlamydosporia 170</name>
    <dbReference type="NCBI Taxonomy" id="1380566"/>
    <lineage>
        <taxon>Eukaryota</taxon>
        <taxon>Fungi</taxon>
        <taxon>Dikarya</taxon>
        <taxon>Ascomycota</taxon>
        <taxon>Pezizomycotina</taxon>
        <taxon>Sordariomycetes</taxon>
        <taxon>Hypocreomycetidae</taxon>
        <taxon>Hypocreales</taxon>
        <taxon>Clavicipitaceae</taxon>
        <taxon>Pochonia</taxon>
    </lineage>
</organism>
<feature type="region of interest" description="Disordered" evidence="2">
    <location>
        <begin position="622"/>
        <end position="642"/>
    </location>
</feature>
<proteinExistence type="predicted"/>
<feature type="compositionally biased region" description="Polar residues" evidence="2">
    <location>
        <begin position="132"/>
        <end position="141"/>
    </location>
</feature>
<dbReference type="OrthoDB" id="5383703at2759"/>
<evidence type="ECO:0000259" key="3">
    <source>
        <dbReference type="Pfam" id="PF11500"/>
    </source>
</evidence>
<name>A0A179FHW5_METCM</name>
<evidence type="ECO:0000313" key="4">
    <source>
        <dbReference type="EMBL" id="OAQ64870.1"/>
    </source>
</evidence>
<feature type="compositionally biased region" description="Polar residues" evidence="2">
    <location>
        <begin position="63"/>
        <end position="77"/>
    </location>
</feature>
<protein>
    <submittedName>
        <fullName evidence="4">Spindle-body formation-associated protein</fullName>
    </submittedName>
</protein>
<dbReference type="KEGG" id="pchm:VFPPC_06076"/>
<reference evidence="4 5" key="1">
    <citation type="journal article" date="2016" name="PLoS Pathog.">
        <title>Biosynthesis of antibiotic leucinostatins in bio-control fungus Purpureocillium lilacinum and their inhibition on phytophthora revealed by genome mining.</title>
        <authorList>
            <person name="Wang G."/>
            <person name="Liu Z."/>
            <person name="Lin R."/>
            <person name="Li E."/>
            <person name="Mao Z."/>
            <person name="Ling J."/>
            <person name="Yang Y."/>
            <person name="Yin W.B."/>
            <person name="Xie B."/>
        </authorList>
    </citation>
    <scope>NUCLEOTIDE SEQUENCE [LARGE SCALE GENOMIC DNA]</scope>
    <source>
        <strain evidence="4">170</strain>
    </source>
</reference>